<protein>
    <submittedName>
        <fullName evidence="1">Uncharacterized protein</fullName>
    </submittedName>
</protein>
<gene>
    <name evidence="1" type="ORF">B4O85_02730</name>
</gene>
<accession>A0A4Q0HX67</accession>
<feature type="non-terminal residue" evidence="1">
    <location>
        <position position="1"/>
    </location>
</feature>
<organism evidence="1 2">
    <name type="scientific">Pseudomonas azotoformans</name>
    <dbReference type="NCBI Taxonomy" id="47878"/>
    <lineage>
        <taxon>Bacteria</taxon>
        <taxon>Pseudomonadati</taxon>
        <taxon>Pseudomonadota</taxon>
        <taxon>Gammaproteobacteria</taxon>
        <taxon>Pseudomonadales</taxon>
        <taxon>Pseudomonadaceae</taxon>
        <taxon>Pseudomonas</taxon>
    </lineage>
</organism>
<name>A0A4Q0HX67_PSEAZ</name>
<sequence length="59" mass="6515">ASAKVICFIGKLGGWGRGILPNQKVFFRVSLAVTAGMDMYTIQLYRLSGRLRRQASSHS</sequence>
<proteinExistence type="predicted"/>
<dbReference type="AlphaFoldDB" id="A0A4Q0HX67"/>
<dbReference type="EMBL" id="MZZJ01000002">
    <property type="protein sequence ID" value="RXE53778.1"/>
    <property type="molecule type" value="Genomic_DNA"/>
</dbReference>
<evidence type="ECO:0000313" key="2">
    <source>
        <dbReference type="Proteomes" id="UP000290481"/>
    </source>
</evidence>
<dbReference type="Proteomes" id="UP000290481">
    <property type="component" value="Unassembled WGS sequence"/>
</dbReference>
<reference evidence="1 2" key="1">
    <citation type="submission" date="2017-03" db="EMBL/GenBank/DDBJ databases">
        <title>Pseudomonas azotoformans: Salt tolerant bacteria having multiple plant growth promoting attributes.</title>
        <authorList>
            <person name="Srivastava A.K."/>
            <person name="Sharma A."/>
            <person name="Srivastava A.K."/>
            <person name="Jamali H."/>
            <person name="Yadav J."/>
            <person name="Srivastava R."/>
            <person name="Kashyap P.L."/>
            <person name="Chakdar H."/>
            <person name="Saxena A.K."/>
        </authorList>
    </citation>
    <scope>NUCLEOTIDE SEQUENCE [LARGE SCALE GENOMIC DNA]</scope>
    <source>
        <strain evidence="1 2">SC 14</strain>
    </source>
</reference>
<evidence type="ECO:0000313" key="1">
    <source>
        <dbReference type="EMBL" id="RXE53778.1"/>
    </source>
</evidence>
<comment type="caution">
    <text evidence="1">The sequence shown here is derived from an EMBL/GenBank/DDBJ whole genome shotgun (WGS) entry which is preliminary data.</text>
</comment>